<accession>A0A9Q1FQ73</accession>
<name>A0A9Q1FQ73_SYNKA</name>
<evidence type="ECO:0000313" key="2">
    <source>
        <dbReference type="Proteomes" id="UP001152622"/>
    </source>
</evidence>
<sequence length="111" mass="11732">MRSTLFLCSTLGPDWGLLGNGTAMLQTGSIPLAPPVRSRWAEGTFAAAPAVLRRRTIGRASFVLCATLAHSCMTKAARRCQVLSGEGEAGMGLWRRRENEPCNSAGASAVP</sequence>
<comment type="caution">
    <text evidence="1">The sequence shown here is derived from an EMBL/GenBank/DDBJ whole genome shotgun (WGS) entry which is preliminary data.</text>
</comment>
<dbReference type="EMBL" id="JAINUF010000004">
    <property type="protein sequence ID" value="KAJ8363713.1"/>
    <property type="molecule type" value="Genomic_DNA"/>
</dbReference>
<gene>
    <name evidence="1" type="ORF">SKAU_G00125440</name>
</gene>
<evidence type="ECO:0000313" key="1">
    <source>
        <dbReference type="EMBL" id="KAJ8363713.1"/>
    </source>
</evidence>
<protein>
    <submittedName>
        <fullName evidence="1">Uncharacterized protein</fullName>
    </submittedName>
</protein>
<reference evidence="1" key="1">
    <citation type="journal article" date="2023" name="Science">
        <title>Genome structures resolve the early diversification of teleost fishes.</title>
        <authorList>
            <person name="Parey E."/>
            <person name="Louis A."/>
            <person name="Montfort J."/>
            <person name="Bouchez O."/>
            <person name="Roques C."/>
            <person name="Iampietro C."/>
            <person name="Lluch J."/>
            <person name="Castinel A."/>
            <person name="Donnadieu C."/>
            <person name="Desvignes T."/>
            <person name="Floi Bucao C."/>
            <person name="Jouanno E."/>
            <person name="Wen M."/>
            <person name="Mejri S."/>
            <person name="Dirks R."/>
            <person name="Jansen H."/>
            <person name="Henkel C."/>
            <person name="Chen W.J."/>
            <person name="Zahm M."/>
            <person name="Cabau C."/>
            <person name="Klopp C."/>
            <person name="Thompson A.W."/>
            <person name="Robinson-Rechavi M."/>
            <person name="Braasch I."/>
            <person name="Lecointre G."/>
            <person name="Bobe J."/>
            <person name="Postlethwait J.H."/>
            <person name="Berthelot C."/>
            <person name="Roest Crollius H."/>
            <person name="Guiguen Y."/>
        </authorList>
    </citation>
    <scope>NUCLEOTIDE SEQUENCE</scope>
    <source>
        <strain evidence="1">WJC10195</strain>
    </source>
</reference>
<organism evidence="1 2">
    <name type="scientific">Synaphobranchus kaupii</name>
    <name type="common">Kaup's arrowtooth eel</name>
    <dbReference type="NCBI Taxonomy" id="118154"/>
    <lineage>
        <taxon>Eukaryota</taxon>
        <taxon>Metazoa</taxon>
        <taxon>Chordata</taxon>
        <taxon>Craniata</taxon>
        <taxon>Vertebrata</taxon>
        <taxon>Euteleostomi</taxon>
        <taxon>Actinopterygii</taxon>
        <taxon>Neopterygii</taxon>
        <taxon>Teleostei</taxon>
        <taxon>Anguilliformes</taxon>
        <taxon>Synaphobranchidae</taxon>
        <taxon>Synaphobranchus</taxon>
    </lineage>
</organism>
<dbReference type="AlphaFoldDB" id="A0A9Q1FQ73"/>
<dbReference type="Proteomes" id="UP001152622">
    <property type="component" value="Chromosome 4"/>
</dbReference>
<keyword evidence="2" id="KW-1185">Reference proteome</keyword>
<proteinExistence type="predicted"/>